<dbReference type="Proteomes" id="UP000030008">
    <property type="component" value="Unassembled WGS sequence"/>
</dbReference>
<evidence type="ECO:0000256" key="2">
    <source>
        <dbReference type="PROSITE-ProRule" id="PRU00335"/>
    </source>
</evidence>
<dbReference type="InterPro" id="IPR009057">
    <property type="entry name" value="Homeodomain-like_sf"/>
</dbReference>
<dbReference type="InterPro" id="IPR001647">
    <property type="entry name" value="HTH_TetR"/>
</dbReference>
<evidence type="ECO:0000259" key="3">
    <source>
        <dbReference type="PROSITE" id="PS50977"/>
    </source>
</evidence>
<accession>A0A099I7P1</accession>
<feature type="domain" description="HTH tetR-type" evidence="3">
    <location>
        <begin position="30"/>
        <end position="90"/>
    </location>
</feature>
<dbReference type="PANTHER" id="PTHR43479">
    <property type="entry name" value="ACREF/ENVCD OPERON REPRESSOR-RELATED"/>
    <property type="match status" value="1"/>
</dbReference>
<proteinExistence type="predicted"/>
<feature type="DNA-binding region" description="H-T-H motif" evidence="2">
    <location>
        <begin position="53"/>
        <end position="72"/>
    </location>
</feature>
<keyword evidence="1 2" id="KW-0238">DNA-binding</keyword>
<reference evidence="4 5" key="1">
    <citation type="submission" date="2014-08" db="EMBL/GenBank/DDBJ databases">
        <title>Clostridium innocuum, an unnegligible vancomycin-resistant pathogen causing extra-intestinal infections.</title>
        <authorList>
            <person name="Feng Y."/>
            <person name="Chiu C.-H."/>
        </authorList>
    </citation>
    <scope>NUCLEOTIDE SEQUENCE [LARGE SCALE GENOMIC DNA]</scope>
    <source>
        <strain evidence="4 5">AN88</strain>
    </source>
</reference>
<dbReference type="PROSITE" id="PS50977">
    <property type="entry name" value="HTH_TETR_2"/>
    <property type="match status" value="1"/>
</dbReference>
<dbReference type="Pfam" id="PF00440">
    <property type="entry name" value="TetR_N"/>
    <property type="match status" value="1"/>
</dbReference>
<dbReference type="InterPro" id="IPR050624">
    <property type="entry name" value="HTH-type_Tx_Regulator"/>
</dbReference>
<dbReference type="RefSeq" id="WP_044904503.1">
    <property type="nucleotide sequence ID" value="NZ_JAQCQO010000004.1"/>
</dbReference>
<comment type="caution">
    <text evidence="4">The sequence shown here is derived from an EMBL/GenBank/DDBJ whole genome shotgun (WGS) entry which is preliminary data.</text>
</comment>
<organism evidence="4 5">
    <name type="scientific">Clostridium innocuum</name>
    <dbReference type="NCBI Taxonomy" id="1522"/>
    <lineage>
        <taxon>Bacteria</taxon>
        <taxon>Bacillati</taxon>
        <taxon>Bacillota</taxon>
        <taxon>Clostridia</taxon>
        <taxon>Eubacteriales</taxon>
        <taxon>Clostridiaceae</taxon>
        <taxon>Clostridium</taxon>
    </lineage>
</organism>
<dbReference type="GO" id="GO:0003677">
    <property type="term" value="F:DNA binding"/>
    <property type="evidence" value="ECO:0007669"/>
    <property type="project" value="UniProtKB-UniRule"/>
</dbReference>
<evidence type="ECO:0000313" key="4">
    <source>
        <dbReference type="EMBL" id="KGJ53979.1"/>
    </source>
</evidence>
<sequence length="225" mass="26139">MFTLSTSCDKIQLHRKKGLVCMCEQSYHHKDLKNTLIKEGIRYINVYGERSLSMRKLAALCHVSHTALYKHFQNKEEFMNAISAYIEEQFTEALQRSYENAGGDVDEAIIQIGAGYVAFMVQHPDFLKYHTNIMKSQMFQLQDLEKKSVKSYEIFRSTALAFLKKHGCPPEEYQKEILSMWSLVMGLSDMLAYKIIDSQKDALKTAEEIIRREIKLRCMKSAYHS</sequence>
<dbReference type="EMBL" id="JQIF01000023">
    <property type="protein sequence ID" value="KGJ53979.1"/>
    <property type="molecule type" value="Genomic_DNA"/>
</dbReference>
<name>A0A099I7P1_CLOIN</name>
<dbReference type="SUPFAM" id="SSF46689">
    <property type="entry name" value="Homeodomain-like"/>
    <property type="match status" value="1"/>
</dbReference>
<protein>
    <submittedName>
        <fullName evidence="4">TetR family transcriptional regulator</fullName>
    </submittedName>
</protein>
<evidence type="ECO:0000313" key="5">
    <source>
        <dbReference type="Proteomes" id="UP000030008"/>
    </source>
</evidence>
<evidence type="ECO:0000256" key="1">
    <source>
        <dbReference type="ARBA" id="ARBA00023125"/>
    </source>
</evidence>
<gene>
    <name evidence="4" type="ORF">CIAN88_05370</name>
</gene>
<dbReference type="Gene3D" id="1.10.357.10">
    <property type="entry name" value="Tetracycline Repressor, domain 2"/>
    <property type="match status" value="1"/>
</dbReference>
<dbReference type="AlphaFoldDB" id="A0A099I7P1"/>
<dbReference type="PANTHER" id="PTHR43479:SF20">
    <property type="entry name" value="HTH TETR-TYPE DOMAIN-CONTAINING PROTEIN"/>
    <property type="match status" value="1"/>
</dbReference>